<accession>A0A0X3P2D0</accession>
<reference evidence="4" key="1">
    <citation type="submission" date="2016-01" db="EMBL/GenBank/DDBJ databases">
        <title>Reference transcriptome for the parasite Schistocephalus solidus: insights into the molecular evolution of parasitism.</title>
        <authorList>
            <person name="Hebert F.O."/>
            <person name="Grambauer S."/>
            <person name="Barber I."/>
            <person name="Landry C.R."/>
            <person name="Aubin-Horth N."/>
        </authorList>
    </citation>
    <scope>NUCLEOTIDE SEQUENCE</scope>
</reference>
<dbReference type="GO" id="GO:0042171">
    <property type="term" value="F:lysophosphatidic acid acyltransferase activity"/>
    <property type="evidence" value="ECO:0007669"/>
    <property type="project" value="TreeGrafter"/>
</dbReference>
<feature type="compositionally biased region" description="Basic residues" evidence="2">
    <location>
        <begin position="471"/>
        <end position="480"/>
    </location>
</feature>
<feature type="region of interest" description="Disordered" evidence="2">
    <location>
        <begin position="263"/>
        <end position="311"/>
    </location>
</feature>
<comment type="similarity">
    <text evidence="1">Belongs to the peptidase S33 family. ABHD4/ABHD5 subfamily.</text>
</comment>
<dbReference type="GO" id="GO:0055088">
    <property type="term" value="P:lipid homeostasis"/>
    <property type="evidence" value="ECO:0007669"/>
    <property type="project" value="TreeGrafter"/>
</dbReference>
<organism evidence="4">
    <name type="scientific">Schistocephalus solidus</name>
    <name type="common">Tapeworm</name>
    <dbReference type="NCBI Taxonomy" id="70667"/>
    <lineage>
        <taxon>Eukaryota</taxon>
        <taxon>Metazoa</taxon>
        <taxon>Spiralia</taxon>
        <taxon>Lophotrochozoa</taxon>
        <taxon>Platyhelminthes</taxon>
        <taxon>Cestoda</taxon>
        <taxon>Eucestoda</taxon>
        <taxon>Diphyllobothriidea</taxon>
        <taxon>Diphyllobothriidae</taxon>
        <taxon>Schistocephalus</taxon>
    </lineage>
</organism>
<dbReference type="AlphaFoldDB" id="A0A0X3P2D0"/>
<dbReference type="EMBL" id="GEEE01005555">
    <property type="protein sequence ID" value="JAP57670.1"/>
    <property type="molecule type" value="Transcribed_RNA"/>
</dbReference>
<evidence type="ECO:0000259" key="3">
    <source>
        <dbReference type="Pfam" id="PF00561"/>
    </source>
</evidence>
<dbReference type="PANTHER" id="PTHR42886">
    <property type="entry name" value="RE40534P-RELATED"/>
    <property type="match status" value="1"/>
</dbReference>
<dbReference type="SUPFAM" id="SSF53474">
    <property type="entry name" value="alpha/beta-Hydrolases"/>
    <property type="match status" value="1"/>
</dbReference>
<feature type="compositionally biased region" description="Basic and acidic residues" evidence="2">
    <location>
        <begin position="493"/>
        <end position="505"/>
    </location>
</feature>
<feature type="region of interest" description="Disordered" evidence="2">
    <location>
        <begin position="440"/>
        <end position="532"/>
    </location>
</feature>
<name>A0A0X3P2D0_SCHSO</name>
<dbReference type="PANTHER" id="PTHR42886:SF29">
    <property type="entry name" value="PUMMELIG, ISOFORM A"/>
    <property type="match status" value="1"/>
</dbReference>
<dbReference type="EMBL" id="GEEE01003980">
    <property type="protein sequence ID" value="JAP59245.1"/>
    <property type="molecule type" value="Transcribed_RNA"/>
</dbReference>
<feature type="compositionally biased region" description="Polar residues" evidence="2">
    <location>
        <begin position="481"/>
        <end position="492"/>
    </location>
</feature>
<feature type="domain" description="AB hydrolase-1" evidence="3">
    <location>
        <begin position="91"/>
        <end position="206"/>
    </location>
</feature>
<dbReference type="InterPro" id="IPR029058">
    <property type="entry name" value="AB_hydrolase_fold"/>
</dbReference>
<keyword evidence="4" id="KW-0378">Hydrolase</keyword>
<gene>
    <name evidence="4" type="primary">ABHD4</name>
    <name evidence="4" type="ORF">TR157383</name>
</gene>
<dbReference type="GO" id="GO:0005811">
    <property type="term" value="C:lipid droplet"/>
    <property type="evidence" value="ECO:0007669"/>
    <property type="project" value="TreeGrafter"/>
</dbReference>
<dbReference type="GO" id="GO:0006654">
    <property type="term" value="P:phosphatidic acid biosynthetic process"/>
    <property type="evidence" value="ECO:0007669"/>
    <property type="project" value="TreeGrafter"/>
</dbReference>
<dbReference type="PRINTS" id="PR00111">
    <property type="entry name" value="ABHYDROLASE"/>
</dbReference>
<dbReference type="GO" id="GO:0052689">
    <property type="term" value="F:carboxylic ester hydrolase activity"/>
    <property type="evidence" value="ECO:0007669"/>
    <property type="project" value="TreeGrafter"/>
</dbReference>
<protein>
    <submittedName>
        <fullName evidence="4">Abhydrolase domain-containing protein 4</fullName>
    </submittedName>
</protein>
<feature type="compositionally biased region" description="Basic and acidic residues" evidence="2">
    <location>
        <begin position="295"/>
        <end position="308"/>
    </location>
</feature>
<proteinExistence type="inferred from homology"/>
<dbReference type="Gene3D" id="3.40.50.1820">
    <property type="entry name" value="alpha/beta hydrolase"/>
    <property type="match status" value="2"/>
</dbReference>
<dbReference type="Pfam" id="PF00561">
    <property type="entry name" value="Abhydrolase_1"/>
    <property type="match status" value="1"/>
</dbReference>
<dbReference type="EMBL" id="GEEE01021083">
    <property type="protein sequence ID" value="JAP42142.1"/>
    <property type="molecule type" value="Transcribed_RNA"/>
</dbReference>
<evidence type="ECO:0000256" key="1">
    <source>
        <dbReference type="ARBA" id="ARBA00038097"/>
    </source>
</evidence>
<evidence type="ECO:0000313" key="4">
    <source>
        <dbReference type="EMBL" id="JAP42142.1"/>
    </source>
</evidence>
<sequence>MTTGVKVVENDLTDVNDSWWPSWLRWLPTSKEKQAEAEKRILQRLQCRVEEFFLPIFDSTLFLRTIIARNYPSQSPDAQNHWRLHPEQNTPMVLIHGFASGLGLWCKNIDSLSECRRVYAFDLLGFGRSSRPDFPDTAEEVERKFVEVIEEWRKNMQLDNFILIGHSMGGFLSAAYALEHPERVKHLILADPWGFVGQTDSTSPPKVTGFRAWLLGKLTNFRALSTMRLIGPLGPKAFRTVRQDFEHVFFQIPRIGEEMEILHPNDSDTEDCGADFGQPAELSSSPPRPWSPDSVGRKSPEPRHHSPKSDFVSPFDPSVVYDYIYHINVRHPSGEDAFMRLSQRMGWAARPMLPRITQLSSSVPITFIYGGRSWVDMSSGLRVRANRPQSYVDVMVIEGGGHHAYAQYADEFNDYVNAVARLVDEGYEFRPGSEDLVQVEQPRSSIYRPRAGSYRAAEESPEDSQDSALPKLHHRPKRRSLASSTQIYQTSAGDKDGLPPPHTDDNAPQQCHRSSGLPPRPPLPVTSGETSA</sequence>
<dbReference type="GO" id="GO:0005739">
    <property type="term" value="C:mitochondrion"/>
    <property type="evidence" value="ECO:0007669"/>
    <property type="project" value="TreeGrafter"/>
</dbReference>
<dbReference type="InterPro" id="IPR000073">
    <property type="entry name" value="AB_hydrolase_1"/>
</dbReference>
<evidence type="ECO:0000256" key="2">
    <source>
        <dbReference type="SAM" id="MobiDB-lite"/>
    </source>
</evidence>